<dbReference type="PANTHER" id="PTHR43283">
    <property type="entry name" value="BETA-LACTAMASE-RELATED"/>
    <property type="match status" value="1"/>
</dbReference>
<keyword evidence="5" id="KW-0572">Peptidoglycan-anchor</keyword>
<evidence type="ECO:0000256" key="9">
    <source>
        <dbReference type="SAM" id="SignalP"/>
    </source>
</evidence>
<dbReference type="Pfam" id="PF00746">
    <property type="entry name" value="Gram_pos_anchor"/>
    <property type="match status" value="1"/>
</dbReference>
<dbReference type="SUPFAM" id="SSF56601">
    <property type="entry name" value="beta-lactamase/transpeptidase-like"/>
    <property type="match status" value="2"/>
</dbReference>
<gene>
    <name evidence="11" type="primary">pbp4b</name>
    <name evidence="11" type="ORF">NE398_00490</name>
</gene>
<feature type="compositionally biased region" description="Polar residues" evidence="7">
    <location>
        <begin position="296"/>
        <end position="314"/>
    </location>
</feature>
<feature type="region of interest" description="Disordered" evidence="7">
    <location>
        <begin position="295"/>
        <end position="314"/>
    </location>
</feature>
<dbReference type="Pfam" id="PF00144">
    <property type="entry name" value="Beta-lactamase"/>
    <property type="match status" value="2"/>
</dbReference>
<keyword evidence="8" id="KW-1133">Transmembrane helix</keyword>
<dbReference type="Pfam" id="PF07554">
    <property type="entry name" value="FIVAR"/>
    <property type="match status" value="4"/>
</dbReference>
<keyword evidence="6" id="KW-0175">Coiled coil</keyword>
<evidence type="ECO:0000256" key="3">
    <source>
        <dbReference type="ARBA" id="ARBA00022729"/>
    </source>
</evidence>
<dbReference type="InterPro" id="IPR001466">
    <property type="entry name" value="Beta-lactam-related"/>
</dbReference>
<dbReference type="Proteomes" id="UP001141183">
    <property type="component" value="Unassembled WGS sequence"/>
</dbReference>
<feature type="signal peptide" evidence="9">
    <location>
        <begin position="1"/>
        <end position="23"/>
    </location>
</feature>
<feature type="domain" description="Gram-positive cocci surface proteins LPxTG" evidence="10">
    <location>
        <begin position="1712"/>
        <end position="1745"/>
    </location>
</feature>
<feature type="chain" id="PRO_5040903161" evidence="9">
    <location>
        <begin position="24"/>
        <end position="1745"/>
    </location>
</feature>
<dbReference type="EMBL" id="JAMRYU010000001">
    <property type="protein sequence ID" value="MDC4238652.1"/>
    <property type="molecule type" value="Genomic_DNA"/>
</dbReference>
<evidence type="ECO:0000313" key="12">
    <source>
        <dbReference type="Proteomes" id="UP001141183"/>
    </source>
</evidence>
<feature type="compositionally biased region" description="Polar residues" evidence="7">
    <location>
        <begin position="934"/>
        <end position="952"/>
    </location>
</feature>
<evidence type="ECO:0000313" key="11">
    <source>
        <dbReference type="EMBL" id="MDC4238652.1"/>
    </source>
</evidence>
<keyword evidence="8" id="KW-0812">Transmembrane</keyword>
<dbReference type="Gene3D" id="1.20.1270.90">
    <property type="entry name" value="AF1782-like"/>
    <property type="match status" value="3"/>
</dbReference>
<feature type="compositionally biased region" description="Low complexity" evidence="7">
    <location>
        <begin position="1682"/>
        <end position="1711"/>
    </location>
</feature>
<organism evidence="11 12">
    <name type="scientific">Clostridium tertium</name>
    <dbReference type="NCBI Taxonomy" id="1559"/>
    <lineage>
        <taxon>Bacteria</taxon>
        <taxon>Bacillati</taxon>
        <taxon>Bacillota</taxon>
        <taxon>Clostridia</taxon>
        <taxon>Eubacteriales</taxon>
        <taxon>Clostridiaceae</taxon>
        <taxon>Clostridium</taxon>
    </lineage>
</organism>
<reference evidence="11" key="1">
    <citation type="submission" date="2022-05" db="EMBL/GenBank/DDBJ databases">
        <title>Draft genome sequence of Clostridium tertium strain CP3 isolated from Peru.</title>
        <authorList>
            <person name="Hurtado R."/>
            <person name="Lima L."/>
            <person name="Sousa T."/>
            <person name="Jaiswal A.K."/>
            <person name="Tiwari S."/>
            <person name="Maturrano L."/>
            <person name="Brenig B."/>
            <person name="Azevedo V."/>
        </authorList>
    </citation>
    <scope>NUCLEOTIDE SEQUENCE</scope>
    <source>
        <strain evidence="11">CP3</strain>
    </source>
</reference>
<keyword evidence="12" id="KW-1185">Reference proteome</keyword>
<keyword evidence="2" id="KW-0964">Secreted</keyword>
<dbReference type="InterPro" id="IPR019931">
    <property type="entry name" value="LPXTG_anchor"/>
</dbReference>
<evidence type="ECO:0000256" key="8">
    <source>
        <dbReference type="SAM" id="Phobius"/>
    </source>
</evidence>
<dbReference type="PANTHER" id="PTHR43283:SF11">
    <property type="entry name" value="BETA-LACTAMASE-RELATED DOMAIN-CONTAINING PROTEIN"/>
    <property type="match status" value="1"/>
</dbReference>
<evidence type="ECO:0000256" key="5">
    <source>
        <dbReference type="ARBA" id="ARBA00023088"/>
    </source>
</evidence>
<protein>
    <submittedName>
        <fullName evidence="11">Penicillin binding protein PBP4B</fullName>
    </submittedName>
</protein>
<dbReference type="GO" id="GO:0016787">
    <property type="term" value="F:hydrolase activity"/>
    <property type="evidence" value="ECO:0007669"/>
    <property type="project" value="UniProtKB-KW"/>
</dbReference>
<feature type="region of interest" description="Disordered" evidence="7">
    <location>
        <begin position="1655"/>
        <end position="1715"/>
    </location>
</feature>
<evidence type="ECO:0000256" key="4">
    <source>
        <dbReference type="ARBA" id="ARBA00022801"/>
    </source>
</evidence>
<evidence type="ECO:0000256" key="7">
    <source>
        <dbReference type="SAM" id="MobiDB-lite"/>
    </source>
</evidence>
<dbReference type="InterPro" id="IPR012338">
    <property type="entry name" value="Beta-lactam/transpept-like"/>
</dbReference>
<evidence type="ECO:0000256" key="2">
    <source>
        <dbReference type="ARBA" id="ARBA00022525"/>
    </source>
</evidence>
<dbReference type="Gene3D" id="3.40.710.10">
    <property type="entry name" value="DD-peptidase/beta-lactamase superfamily"/>
    <property type="match status" value="2"/>
</dbReference>
<feature type="coiled-coil region" evidence="6">
    <location>
        <begin position="1556"/>
        <end position="1594"/>
    </location>
</feature>
<feature type="region of interest" description="Disordered" evidence="7">
    <location>
        <begin position="933"/>
        <end position="952"/>
    </location>
</feature>
<sequence>MISKKRLCSIAMALTFMSSMVVAPTIKTSASNIGYGNVTISNGSINESGLQANITFPDCLNYVDDTLIVNNMYTFKGYKGQGKLYITCTDGLESVRVFVNGKEVDVSAACSNNGTTYEVDISSLTVNDRNTIQVTNFVPETGKINIKIPYPVVLEGSAEVVGMNQNTLDLIDTLINNDVKNGFTSAQLAVIKDGVMVKNSAYGTVNAYNQDGTPKTDSPKVTTETLYDIASNTKMYSTNYAIQKLVSDGTINLSDKITKFFPEFIDGENDPIKGKANLTIQHILEHQAGFPADPQYHNNKFNQETQKPDQNVDNPLYSQDKAKTKEMILKTPLQYEPGTKTVYSDVDYMLLGLIVEKVTGMALDEYVENTFYKPLGLNNIVYNPLEKGFAKENIAATELNGNTRDGAISFENIRDYTLQGEVHDEKAYYSMDGVSGHAGLFANAADLAKLAQVMLNDGGYGDNKFFSKNTVEEFTKRKASSPTWGLGWWREGDNGRVWYFGTQSSSNTFGHQGWTGTLTVIDPESNLVVVLLTNKINSPVIDNTINANTFVGNKFTTATLGTIPTLVYDSIEHGNDSAVDANLATMVTEKLKLYNPSNYQGEAVLKSACSIVETMVTRAEERKVKSTVDYAKESVKELETLVKDKDIIDEFNRRINNISVGEEASVDLSKITFTKLSGDPSAEWQADIAFPDCLGYVDDTLIVNNLYTFNGYENQGKLYIKANPGVTSARIFINGVEMDTTEICSNSGSTFEVDYSMVAKNGRNTIQVTNIDPKNTEVESGISVKIPYPEVIDGSAESVGMNKNTLDLIDTLINNDVKNGFTSAQLAVIKDGVMVKNSAYGTVNAYNQDGTPKTDSPKVTTETLYDIASNTKMYSTNYAIQKLVSDGTINLSDKITKFFPEFIDGENDPIKGKANLTIQHILEHQAGFPADPQYHNNKFNQETQKPDQNVDNPLYSQDKAKTKEMILKTPLQYEPGTKTVYSDVDYMLLGLIVEKVTGMALDEYVENTFYKPLGLNNIVYNPLEKGFAKENIAATELNGNTRDGAISFENIRDYTLQGEVHDEKAYYSMDGVSGHAGLFANAADLAKLAQVMLNDGGYGDNKFFSKNTVEEFTKRKASSPTWGLGWWREGDNGRVWYFGTQSSSNTFGHQGWTGTLTVIDPESNLVVVLLTNKINSPVIDNTINANTFVGNKFTTATLGTIPTLVYESIIHNNDDAVDANIAQMVSENLKLYNPTSYLGESVLKSVYSKIDTAITRAEERPTDLNLDYAEEAVRRLDVEKNRKEIIKFNERLVAIGANPIELPDYSTELEALKTLINESKKIVDEGQDIGEHIHYQTSSWSKFNEVYENAIKIAEKGSEANREELTLATEELLTAKEGLVKLDKTNLNKAIEAANTKVEEGILEDIEEEIKISFNKALDSAKAVYANKDASIKDIAKAYNDILVEYKKIGIPVGDKDNLSDLVNMAEAINLDRFLSKGQEEFKNALKAAKDILATEEPAEIDVYKLYEALYNSMMNLELKAEKGELCKTIIEAEKINLNLYTENSKSELLSAIEAAKLVKENQEATQEEVNNALERLSNAVKALIEAADKSDLESLIKKAEAIDESKYTSESLDNLNKALSAAHDVMVNNNIAVTEQGIVNEAVKSLSDAIEGLKLKGSHPGNNGNGAGNGNEEDDKNQEDTTTNSNNTNNGGSNNGNVNNGSESGKGNSNLPSTGGNSPIVLGAIGILIIAAGIFVFKKKKTQV</sequence>
<evidence type="ECO:0000259" key="10">
    <source>
        <dbReference type="PROSITE" id="PS50847"/>
    </source>
</evidence>
<dbReference type="InterPro" id="IPR050789">
    <property type="entry name" value="Diverse_Enzym_Activities"/>
</dbReference>
<dbReference type="NCBIfam" id="TIGR01167">
    <property type="entry name" value="LPXTG_anchor"/>
    <property type="match status" value="1"/>
</dbReference>
<evidence type="ECO:0000256" key="1">
    <source>
        <dbReference type="ARBA" id="ARBA00022512"/>
    </source>
</evidence>
<dbReference type="RefSeq" id="WP_272469958.1">
    <property type="nucleotide sequence ID" value="NZ_JAMRYU010000001.1"/>
</dbReference>
<evidence type="ECO:0000256" key="6">
    <source>
        <dbReference type="SAM" id="Coils"/>
    </source>
</evidence>
<keyword evidence="3 9" id="KW-0732">Signal</keyword>
<keyword evidence="1" id="KW-0134">Cell wall</keyword>
<dbReference type="NCBIfam" id="NF002968">
    <property type="entry name" value="PRK03642.1"/>
    <property type="match status" value="2"/>
</dbReference>
<proteinExistence type="predicted"/>
<dbReference type="PROSITE" id="PS50847">
    <property type="entry name" value="GRAM_POS_ANCHORING"/>
    <property type="match status" value="1"/>
</dbReference>
<keyword evidence="4" id="KW-0378">Hydrolase</keyword>
<accession>A0A9X3XKF8</accession>
<feature type="transmembrane region" description="Helical" evidence="8">
    <location>
        <begin position="1721"/>
        <end position="1738"/>
    </location>
</feature>
<keyword evidence="8" id="KW-0472">Membrane</keyword>
<comment type="caution">
    <text evidence="11">The sequence shown here is derived from an EMBL/GenBank/DDBJ whole genome shotgun (WGS) entry which is preliminary data.</text>
</comment>
<name>A0A9X3XKF8_9CLOT</name>